<name>A0A1Q2L4J5_9BACL</name>
<dbReference type="RefSeq" id="WP_077591229.1">
    <property type="nucleotide sequence ID" value="NZ_CP019641.1"/>
</dbReference>
<protein>
    <recommendedName>
        <fullName evidence="3">DUF3990 domain-containing protein</fullName>
    </recommendedName>
</protein>
<dbReference type="KEGG" id="pmar:B0X71_19560"/>
<gene>
    <name evidence="1" type="ORF">B0X71_19560</name>
</gene>
<dbReference type="OrthoDB" id="9813772at2"/>
<dbReference type="EMBL" id="CP019641">
    <property type="protein sequence ID" value="AQQ55370.1"/>
    <property type="molecule type" value="Genomic_DNA"/>
</dbReference>
<sequence length="96" mass="11199">MKTKTRKFIEQPYWFHGTSLHAVREIQKYGISVDYNRGNELDFGPGFYLSPKFKWAADFIIRVLNSRADALESVGIETNPAMRLPVVIKYNFDVRK</sequence>
<dbReference type="Proteomes" id="UP000188184">
    <property type="component" value="Plasmid unnamed1"/>
</dbReference>
<evidence type="ECO:0000313" key="2">
    <source>
        <dbReference type="Proteomes" id="UP000188184"/>
    </source>
</evidence>
<reference evidence="1 2" key="1">
    <citation type="submission" date="2017-02" db="EMBL/GenBank/DDBJ databases">
        <title>The complete genomic sequence of a novel cold adapted crude oil-degrading bacterium Planococcus qaidamina Y42.</title>
        <authorList>
            <person name="Yang R."/>
        </authorList>
    </citation>
    <scope>NUCLEOTIDE SEQUENCE [LARGE SCALE GENOMIC DNA]</scope>
    <source>
        <strain evidence="1 2">Y42</strain>
        <plasmid evidence="1 2">unnamed1</plasmid>
    </source>
</reference>
<dbReference type="SUPFAM" id="SSF56399">
    <property type="entry name" value="ADP-ribosylation"/>
    <property type="match status" value="1"/>
</dbReference>
<organism evidence="1 2">
    <name type="scientific">Planococcus lenghuensis</name>
    <dbReference type="NCBI Taxonomy" id="2213202"/>
    <lineage>
        <taxon>Bacteria</taxon>
        <taxon>Bacillati</taxon>
        <taxon>Bacillota</taxon>
        <taxon>Bacilli</taxon>
        <taxon>Bacillales</taxon>
        <taxon>Caryophanaceae</taxon>
        <taxon>Planococcus</taxon>
    </lineage>
</organism>
<evidence type="ECO:0000313" key="1">
    <source>
        <dbReference type="EMBL" id="AQQ55370.1"/>
    </source>
</evidence>
<proteinExistence type="predicted"/>
<dbReference type="AlphaFoldDB" id="A0A1Q2L4J5"/>
<geneLocation type="plasmid" evidence="1 2">
    <name>unnamed1</name>
</geneLocation>
<keyword evidence="1" id="KW-0614">Plasmid</keyword>
<keyword evidence="2" id="KW-1185">Reference proteome</keyword>
<evidence type="ECO:0008006" key="3">
    <source>
        <dbReference type="Google" id="ProtNLM"/>
    </source>
</evidence>
<accession>A0A1Q2L4J5</accession>